<keyword evidence="3 6" id="KW-1133">Transmembrane helix</keyword>
<dbReference type="GO" id="GO:0071944">
    <property type="term" value="C:cell periphery"/>
    <property type="evidence" value="ECO:0007669"/>
    <property type="project" value="UniProtKB-ARBA"/>
</dbReference>
<feature type="compositionally biased region" description="Low complexity" evidence="5">
    <location>
        <begin position="1"/>
        <end position="16"/>
    </location>
</feature>
<evidence type="ECO:0000313" key="7">
    <source>
        <dbReference type="EMBL" id="KAE9464521.1"/>
    </source>
</evidence>
<dbReference type="PANTHER" id="PTHR15549">
    <property type="entry name" value="PAIRED IMMUNOGLOBULIN-LIKE TYPE 2 RECEPTOR"/>
    <property type="match status" value="1"/>
</dbReference>
<feature type="compositionally biased region" description="Pro residues" evidence="5">
    <location>
        <begin position="55"/>
        <end position="66"/>
    </location>
</feature>
<comment type="caution">
    <text evidence="7">The sequence shown here is derived from an EMBL/GenBank/DDBJ whole genome shotgun (WGS) entry which is preliminary data.</text>
</comment>
<evidence type="ECO:0000256" key="3">
    <source>
        <dbReference type="ARBA" id="ARBA00022989"/>
    </source>
</evidence>
<feature type="transmembrane region" description="Helical" evidence="6">
    <location>
        <begin position="70"/>
        <end position="96"/>
    </location>
</feature>
<dbReference type="Proteomes" id="UP000428333">
    <property type="component" value="Linkage Group LG02"/>
</dbReference>
<dbReference type="EMBL" id="QEFC01000333">
    <property type="protein sequence ID" value="KAE9464521.1"/>
    <property type="molecule type" value="Genomic_DNA"/>
</dbReference>
<proteinExistence type="predicted"/>
<dbReference type="AlphaFoldDB" id="A0A6A4M810"/>
<evidence type="ECO:0000256" key="5">
    <source>
        <dbReference type="SAM" id="MobiDB-lite"/>
    </source>
</evidence>
<evidence type="ECO:0000256" key="6">
    <source>
        <dbReference type="SAM" id="Phobius"/>
    </source>
</evidence>
<keyword evidence="4 6" id="KW-0472">Membrane</keyword>
<feature type="non-terminal residue" evidence="7">
    <location>
        <position position="1"/>
    </location>
</feature>
<organism evidence="7 8">
    <name type="scientific">Rhododendron williamsianum</name>
    <dbReference type="NCBI Taxonomy" id="262921"/>
    <lineage>
        <taxon>Eukaryota</taxon>
        <taxon>Viridiplantae</taxon>
        <taxon>Streptophyta</taxon>
        <taxon>Embryophyta</taxon>
        <taxon>Tracheophyta</taxon>
        <taxon>Spermatophyta</taxon>
        <taxon>Magnoliopsida</taxon>
        <taxon>eudicotyledons</taxon>
        <taxon>Gunneridae</taxon>
        <taxon>Pentapetalae</taxon>
        <taxon>asterids</taxon>
        <taxon>Ericales</taxon>
        <taxon>Ericaceae</taxon>
        <taxon>Ericoideae</taxon>
        <taxon>Rhodoreae</taxon>
        <taxon>Rhododendron</taxon>
    </lineage>
</organism>
<accession>A0A6A4M810</accession>
<reference evidence="7 8" key="1">
    <citation type="journal article" date="2019" name="Genome Biol. Evol.">
        <title>The Rhododendron genome and chromosomal organization provide insight into shared whole-genome duplications across the heath family (Ericaceae).</title>
        <authorList>
            <person name="Soza V.L."/>
            <person name="Lindsley D."/>
            <person name="Waalkes A."/>
            <person name="Ramage E."/>
            <person name="Patwardhan R.P."/>
            <person name="Burton J.N."/>
            <person name="Adey A."/>
            <person name="Kumar A."/>
            <person name="Qiu R."/>
            <person name="Shendure J."/>
            <person name="Hall B."/>
        </authorList>
    </citation>
    <scope>NUCLEOTIDE SEQUENCE [LARGE SCALE GENOMIC DNA]</scope>
    <source>
        <strain evidence="7">RSF 1966-606</strain>
    </source>
</reference>
<keyword evidence="2 6" id="KW-0812">Transmembrane</keyword>
<evidence type="ECO:0000256" key="4">
    <source>
        <dbReference type="ARBA" id="ARBA00023136"/>
    </source>
</evidence>
<gene>
    <name evidence="7" type="ORF">C3L33_03637</name>
</gene>
<dbReference type="GO" id="GO:0016020">
    <property type="term" value="C:membrane"/>
    <property type="evidence" value="ECO:0007669"/>
    <property type="project" value="UniProtKB-SubCell"/>
</dbReference>
<keyword evidence="8" id="KW-1185">Reference proteome</keyword>
<evidence type="ECO:0000313" key="8">
    <source>
        <dbReference type="Proteomes" id="UP000428333"/>
    </source>
</evidence>
<comment type="subcellular location">
    <subcellularLocation>
        <location evidence="1">Membrane</location>
        <topology evidence="1">Single-pass membrane protein</topology>
    </subcellularLocation>
</comment>
<feature type="compositionally biased region" description="Pro residues" evidence="5">
    <location>
        <begin position="17"/>
        <end position="44"/>
    </location>
</feature>
<sequence>MSTSPAPTSPPATNTTSPPPPATNTTSPPPPATPAPSTSPPPPTTTTATSNSSASPPPPPPPQPPAPPNLSVGLIVGIVIGGLLTLVLLGLVYICFRKRKRRREHEYYCPPPTGPKGGTISDFCSSCYGFNFAQLLLFYFMYDLFLKLPSDSGLSQVVDGSGEGSAGVQVSEEFAFVSDERGSRRLRQ</sequence>
<name>A0A6A4M810_9ERIC</name>
<evidence type="ECO:0000256" key="1">
    <source>
        <dbReference type="ARBA" id="ARBA00004167"/>
    </source>
</evidence>
<protein>
    <submittedName>
        <fullName evidence="7">Uncharacterized protein</fullName>
    </submittedName>
</protein>
<feature type="compositionally biased region" description="Low complexity" evidence="5">
    <location>
        <begin position="45"/>
        <end position="54"/>
    </location>
</feature>
<dbReference type="InterPro" id="IPR051694">
    <property type="entry name" value="Immunoregulatory_rcpt-like"/>
</dbReference>
<evidence type="ECO:0000256" key="2">
    <source>
        <dbReference type="ARBA" id="ARBA00022692"/>
    </source>
</evidence>
<feature type="region of interest" description="Disordered" evidence="5">
    <location>
        <begin position="1"/>
        <end position="66"/>
    </location>
</feature>